<evidence type="ECO:0000313" key="6">
    <source>
        <dbReference type="EMBL" id="TFK33169.1"/>
    </source>
</evidence>
<keyword evidence="7" id="KW-1185">Reference proteome</keyword>
<keyword evidence="2 5" id="KW-0812">Transmembrane</keyword>
<keyword evidence="3 5" id="KW-1133">Transmembrane helix</keyword>
<keyword evidence="4 5" id="KW-0472">Membrane</keyword>
<dbReference type="PANTHER" id="PTHR23502">
    <property type="entry name" value="MAJOR FACILITATOR SUPERFAMILY"/>
    <property type="match status" value="1"/>
</dbReference>
<comment type="subcellular location">
    <subcellularLocation>
        <location evidence="1">Membrane</location>
        <topology evidence="1">Multi-pass membrane protein</topology>
    </subcellularLocation>
</comment>
<accession>A0A5C3LJ66</accession>
<dbReference type="InterPro" id="IPR011701">
    <property type="entry name" value="MFS"/>
</dbReference>
<dbReference type="Gene3D" id="1.20.1250.20">
    <property type="entry name" value="MFS general substrate transporter like domains"/>
    <property type="match status" value="1"/>
</dbReference>
<feature type="transmembrane region" description="Helical" evidence="5">
    <location>
        <begin position="344"/>
        <end position="367"/>
    </location>
</feature>
<dbReference type="PANTHER" id="PTHR23502:SF60">
    <property type="entry name" value="MAJOR FACILITATOR SUPERFAMILY (MFS) PROFILE DOMAIN-CONTAINING PROTEIN-RELATED"/>
    <property type="match status" value="1"/>
</dbReference>
<protein>
    <submittedName>
        <fullName evidence="6">Major facilitator superfamily domain-containing protein</fullName>
    </submittedName>
</protein>
<dbReference type="Proteomes" id="UP000308652">
    <property type="component" value="Unassembled WGS sequence"/>
</dbReference>
<dbReference type="Pfam" id="PF07690">
    <property type="entry name" value="MFS_1"/>
    <property type="match status" value="1"/>
</dbReference>
<dbReference type="GO" id="GO:0016020">
    <property type="term" value="C:membrane"/>
    <property type="evidence" value="ECO:0007669"/>
    <property type="project" value="UniProtKB-SubCell"/>
</dbReference>
<dbReference type="SUPFAM" id="SSF103473">
    <property type="entry name" value="MFS general substrate transporter"/>
    <property type="match status" value="1"/>
</dbReference>
<dbReference type="AlphaFoldDB" id="A0A5C3LJ66"/>
<feature type="transmembrane region" description="Helical" evidence="5">
    <location>
        <begin position="66"/>
        <end position="87"/>
    </location>
</feature>
<dbReference type="EMBL" id="ML213654">
    <property type="protein sequence ID" value="TFK33169.1"/>
    <property type="molecule type" value="Genomic_DNA"/>
</dbReference>
<organism evidence="6 7">
    <name type="scientific">Crucibulum laeve</name>
    <dbReference type="NCBI Taxonomy" id="68775"/>
    <lineage>
        <taxon>Eukaryota</taxon>
        <taxon>Fungi</taxon>
        <taxon>Dikarya</taxon>
        <taxon>Basidiomycota</taxon>
        <taxon>Agaricomycotina</taxon>
        <taxon>Agaricomycetes</taxon>
        <taxon>Agaricomycetidae</taxon>
        <taxon>Agaricales</taxon>
        <taxon>Agaricineae</taxon>
        <taxon>Nidulariaceae</taxon>
        <taxon>Crucibulum</taxon>
    </lineage>
</organism>
<evidence type="ECO:0000256" key="1">
    <source>
        <dbReference type="ARBA" id="ARBA00004141"/>
    </source>
</evidence>
<dbReference type="STRING" id="68775.A0A5C3LJ66"/>
<evidence type="ECO:0000256" key="4">
    <source>
        <dbReference type="ARBA" id="ARBA00023136"/>
    </source>
</evidence>
<dbReference type="GO" id="GO:0022857">
    <property type="term" value="F:transmembrane transporter activity"/>
    <property type="evidence" value="ECO:0007669"/>
    <property type="project" value="InterPro"/>
</dbReference>
<gene>
    <name evidence="6" type="ORF">BDQ12DRAFT_700905</name>
</gene>
<sequence>MIAPANDQLSREFNIHNSVMLAMITSVFVLGFGKSTGRARVLQLSNLFFLAWNIGCAFTQNEKQLIAFRFMSGLGGSAPLSIGRGVIQDIYNREQRGEAIAIYSLAPLLGPESSWRWVVGVIRSAILLPCRKSFYHQFWSSSILDVAIQLFGLVFLPFAPVLLKHKAEKMVKQMDLKNGPYKRVVTIYQRDRSWKTVMKTALYRPFLMFAVEPIIQLLGLYMAFVYGLMYLFLTTIPSIFKDVYHEHTGIAGLNYIALGIGLTCTSQINAQLMDKIYFYLKNKNSGPGQPEFRLPPVVPATILLPCGLLIAGWTAHFKGIALVGAGIVLSSQSIQMYIVDAFVLYSASALAAVNCLRALAGFGFPLLAPIMYKKLGFGKGDTILAIVGITIGCPAP</sequence>
<reference evidence="6 7" key="1">
    <citation type="journal article" date="2019" name="Nat. Ecol. Evol.">
        <title>Megaphylogeny resolves global patterns of mushroom evolution.</title>
        <authorList>
            <person name="Varga T."/>
            <person name="Krizsan K."/>
            <person name="Foldi C."/>
            <person name="Dima B."/>
            <person name="Sanchez-Garcia M."/>
            <person name="Sanchez-Ramirez S."/>
            <person name="Szollosi G.J."/>
            <person name="Szarkandi J.G."/>
            <person name="Papp V."/>
            <person name="Albert L."/>
            <person name="Andreopoulos W."/>
            <person name="Angelini C."/>
            <person name="Antonin V."/>
            <person name="Barry K.W."/>
            <person name="Bougher N.L."/>
            <person name="Buchanan P."/>
            <person name="Buyck B."/>
            <person name="Bense V."/>
            <person name="Catcheside P."/>
            <person name="Chovatia M."/>
            <person name="Cooper J."/>
            <person name="Damon W."/>
            <person name="Desjardin D."/>
            <person name="Finy P."/>
            <person name="Geml J."/>
            <person name="Haridas S."/>
            <person name="Hughes K."/>
            <person name="Justo A."/>
            <person name="Karasinski D."/>
            <person name="Kautmanova I."/>
            <person name="Kiss B."/>
            <person name="Kocsube S."/>
            <person name="Kotiranta H."/>
            <person name="LaButti K.M."/>
            <person name="Lechner B.E."/>
            <person name="Liimatainen K."/>
            <person name="Lipzen A."/>
            <person name="Lukacs Z."/>
            <person name="Mihaltcheva S."/>
            <person name="Morgado L.N."/>
            <person name="Niskanen T."/>
            <person name="Noordeloos M.E."/>
            <person name="Ohm R.A."/>
            <person name="Ortiz-Santana B."/>
            <person name="Ovrebo C."/>
            <person name="Racz N."/>
            <person name="Riley R."/>
            <person name="Savchenko A."/>
            <person name="Shiryaev A."/>
            <person name="Soop K."/>
            <person name="Spirin V."/>
            <person name="Szebenyi C."/>
            <person name="Tomsovsky M."/>
            <person name="Tulloss R.E."/>
            <person name="Uehling J."/>
            <person name="Grigoriev I.V."/>
            <person name="Vagvolgyi C."/>
            <person name="Papp T."/>
            <person name="Martin F.M."/>
            <person name="Miettinen O."/>
            <person name="Hibbett D.S."/>
            <person name="Nagy L.G."/>
        </authorList>
    </citation>
    <scope>NUCLEOTIDE SEQUENCE [LARGE SCALE GENOMIC DNA]</scope>
    <source>
        <strain evidence="6 7">CBS 166.37</strain>
    </source>
</reference>
<evidence type="ECO:0000313" key="7">
    <source>
        <dbReference type="Proteomes" id="UP000308652"/>
    </source>
</evidence>
<feature type="transmembrane region" description="Helical" evidence="5">
    <location>
        <begin position="15"/>
        <end position="32"/>
    </location>
</feature>
<dbReference type="InterPro" id="IPR036259">
    <property type="entry name" value="MFS_trans_sf"/>
</dbReference>
<feature type="transmembrane region" description="Helical" evidence="5">
    <location>
        <begin position="206"/>
        <end position="233"/>
    </location>
</feature>
<evidence type="ECO:0000256" key="5">
    <source>
        <dbReference type="SAM" id="Phobius"/>
    </source>
</evidence>
<proteinExistence type="predicted"/>
<evidence type="ECO:0000256" key="2">
    <source>
        <dbReference type="ARBA" id="ARBA00022692"/>
    </source>
</evidence>
<dbReference type="OrthoDB" id="6770063at2759"/>
<feature type="transmembrane region" description="Helical" evidence="5">
    <location>
        <begin position="138"/>
        <end position="163"/>
    </location>
</feature>
<name>A0A5C3LJ66_9AGAR</name>
<evidence type="ECO:0000256" key="3">
    <source>
        <dbReference type="ARBA" id="ARBA00022989"/>
    </source>
</evidence>